<protein>
    <recommendedName>
        <fullName evidence="2">NADH:ubiquinone reductase (non-electrogenic)</fullName>
        <ecNumber evidence="2">1.6.5.9</ecNumber>
    </recommendedName>
</protein>
<feature type="domain" description="FAD/NAD(P)-binding" evidence="8">
    <location>
        <begin position="5"/>
        <end position="317"/>
    </location>
</feature>
<dbReference type="Proteomes" id="UP001527882">
    <property type="component" value="Unassembled WGS sequence"/>
</dbReference>
<dbReference type="RefSeq" id="WP_269881204.1">
    <property type="nucleotide sequence ID" value="NZ_JAQAGZ010000005.1"/>
</dbReference>
<keyword evidence="5" id="KW-0560">Oxidoreductase</keyword>
<comment type="similarity">
    <text evidence="1">Belongs to the NADH dehydrogenase family.</text>
</comment>
<evidence type="ECO:0000256" key="2">
    <source>
        <dbReference type="ARBA" id="ARBA00012637"/>
    </source>
</evidence>
<evidence type="ECO:0000256" key="6">
    <source>
        <dbReference type="ARBA" id="ARBA00023027"/>
    </source>
</evidence>
<dbReference type="EMBL" id="JAQAGZ010000005">
    <property type="protein sequence ID" value="MCZ8512755.1"/>
    <property type="molecule type" value="Genomic_DNA"/>
</dbReference>
<dbReference type="Pfam" id="PF07992">
    <property type="entry name" value="Pyr_redox_2"/>
    <property type="match status" value="1"/>
</dbReference>
<dbReference type="PRINTS" id="PR00368">
    <property type="entry name" value="FADPNR"/>
</dbReference>
<gene>
    <name evidence="9" type="ORF">O9H85_10080</name>
</gene>
<evidence type="ECO:0000259" key="8">
    <source>
        <dbReference type="Pfam" id="PF07992"/>
    </source>
</evidence>
<proteinExistence type="inferred from homology"/>
<dbReference type="Gene3D" id="3.50.50.100">
    <property type="match status" value="1"/>
</dbReference>
<accession>A0ABT4Q7R8</accession>
<dbReference type="InterPro" id="IPR045024">
    <property type="entry name" value="NDH-2"/>
</dbReference>
<keyword evidence="10" id="KW-1185">Reference proteome</keyword>
<keyword evidence="4" id="KW-0274">FAD</keyword>
<dbReference type="SUPFAM" id="SSF51905">
    <property type="entry name" value="FAD/NAD(P)-binding domain"/>
    <property type="match status" value="1"/>
</dbReference>
<evidence type="ECO:0000313" key="9">
    <source>
        <dbReference type="EMBL" id="MCZ8512755.1"/>
    </source>
</evidence>
<comment type="caution">
    <text evidence="9">The sequence shown here is derived from an EMBL/GenBank/DDBJ whole genome shotgun (WGS) entry which is preliminary data.</text>
</comment>
<keyword evidence="3" id="KW-0285">Flavoprotein</keyword>
<sequence length="390" mass="41453">MKAWTVVVVGGGYAGLHAVANLRKELCGTGGARIVWMDKDAQHVKKVRLVQARRDAMPLAVPLGDFGWADVGIVRGTLTGLDAAQQLLAYTDVSGTPQRLAYDRLVLALGSVPREPAPGSGGLTLRGTEDAAAFREAVARCAERARMDGAPALHAAVAGAGITGIELAAELAGRLRREAAALGLTPAEPLVSLVSAGPRLLPDVPAHVAQRLERQLARLGVRVLHGDKAVRYADDRGCLELRSGIEVRAGVCVWALGTVPNPLVRELGLTVHEDGRLVVDPGYRVSGAEGVYALGDCARVTDSRTGRPDGMTCKEAIPQAQRLARGLAVELEGRTGGKHGHESYPPLYCIGLGDTDGFFWMRRFGLDFVLTGKLGRKVREYTWNAASLNK</sequence>
<evidence type="ECO:0000313" key="10">
    <source>
        <dbReference type="Proteomes" id="UP001527882"/>
    </source>
</evidence>
<dbReference type="PANTHER" id="PTHR43706">
    <property type="entry name" value="NADH DEHYDROGENASE"/>
    <property type="match status" value="1"/>
</dbReference>
<organism evidence="9 10">
    <name type="scientific">Paenibacillus gyeongsangnamensis</name>
    <dbReference type="NCBI Taxonomy" id="3388067"/>
    <lineage>
        <taxon>Bacteria</taxon>
        <taxon>Bacillati</taxon>
        <taxon>Bacillota</taxon>
        <taxon>Bacilli</taxon>
        <taxon>Bacillales</taxon>
        <taxon>Paenibacillaceae</taxon>
        <taxon>Paenibacillus</taxon>
    </lineage>
</organism>
<evidence type="ECO:0000256" key="1">
    <source>
        <dbReference type="ARBA" id="ARBA00005272"/>
    </source>
</evidence>
<keyword evidence="6" id="KW-0520">NAD</keyword>
<dbReference type="InterPro" id="IPR036188">
    <property type="entry name" value="FAD/NAD-bd_sf"/>
</dbReference>
<dbReference type="PANTHER" id="PTHR43706:SF47">
    <property type="entry name" value="EXTERNAL NADH-UBIQUINONE OXIDOREDUCTASE 1, MITOCHONDRIAL-RELATED"/>
    <property type="match status" value="1"/>
</dbReference>
<dbReference type="InterPro" id="IPR023753">
    <property type="entry name" value="FAD/NAD-binding_dom"/>
</dbReference>
<comment type="catalytic activity">
    <reaction evidence="7">
        <text>a quinone + NADH + H(+) = a quinol + NAD(+)</text>
        <dbReference type="Rhea" id="RHEA:46160"/>
        <dbReference type="ChEBI" id="CHEBI:15378"/>
        <dbReference type="ChEBI" id="CHEBI:24646"/>
        <dbReference type="ChEBI" id="CHEBI:57540"/>
        <dbReference type="ChEBI" id="CHEBI:57945"/>
        <dbReference type="ChEBI" id="CHEBI:132124"/>
        <dbReference type="EC" id="1.6.5.9"/>
    </reaction>
</comment>
<evidence type="ECO:0000256" key="7">
    <source>
        <dbReference type="ARBA" id="ARBA00047599"/>
    </source>
</evidence>
<dbReference type="EC" id="1.6.5.9" evidence="2"/>
<evidence type="ECO:0000256" key="4">
    <source>
        <dbReference type="ARBA" id="ARBA00022827"/>
    </source>
</evidence>
<evidence type="ECO:0000256" key="3">
    <source>
        <dbReference type="ARBA" id="ARBA00022630"/>
    </source>
</evidence>
<evidence type="ECO:0000256" key="5">
    <source>
        <dbReference type="ARBA" id="ARBA00023002"/>
    </source>
</evidence>
<reference evidence="9 10" key="1">
    <citation type="submission" date="2022-12" db="EMBL/GenBank/DDBJ databases">
        <title>Draft genome sequence of Paenibacillus sp. dW9.</title>
        <authorList>
            <person name="Choi E.-W."/>
            <person name="Kim D.-U."/>
        </authorList>
    </citation>
    <scope>NUCLEOTIDE SEQUENCE [LARGE SCALE GENOMIC DNA]</scope>
    <source>
        <strain evidence="10">dW9</strain>
    </source>
</reference>
<name>A0ABT4Q7R8_9BACL</name>